<protein>
    <recommendedName>
        <fullName evidence="4">PH domain-containing protein</fullName>
    </recommendedName>
</protein>
<dbReference type="RefSeq" id="WP_207822011.1">
    <property type="nucleotide sequence ID" value="NZ_CP062006.1"/>
</dbReference>
<feature type="transmembrane region" description="Helical" evidence="1">
    <location>
        <begin position="258"/>
        <end position="280"/>
    </location>
</feature>
<evidence type="ECO:0000313" key="2">
    <source>
        <dbReference type="EMBL" id="QTC86546.1"/>
    </source>
</evidence>
<evidence type="ECO:0008006" key="4">
    <source>
        <dbReference type="Google" id="ProtNLM"/>
    </source>
</evidence>
<keyword evidence="1" id="KW-0812">Transmembrane</keyword>
<dbReference type="EMBL" id="CP062006">
    <property type="protein sequence ID" value="QTC86546.1"/>
    <property type="molecule type" value="Genomic_DNA"/>
</dbReference>
<feature type="transmembrane region" description="Helical" evidence="1">
    <location>
        <begin position="219"/>
        <end position="237"/>
    </location>
</feature>
<name>A0ABX7SG52_9CAUL</name>
<feature type="transmembrane region" description="Helical" evidence="1">
    <location>
        <begin position="179"/>
        <end position="199"/>
    </location>
</feature>
<keyword evidence="3" id="KW-1185">Reference proteome</keyword>
<feature type="transmembrane region" description="Helical" evidence="1">
    <location>
        <begin position="54"/>
        <end position="76"/>
    </location>
</feature>
<dbReference type="Proteomes" id="UP000663942">
    <property type="component" value="Chromosome"/>
</dbReference>
<accession>A0ABX7SG52</accession>
<evidence type="ECO:0000256" key="1">
    <source>
        <dbReference type="SAM" id="Phobius"/>
    </source>
</evidence>
<proteinExistence type="predicted"/>
<reference evidence="2 3" key="1">
    <citation type="submission" date="2020-09" db="EMBL/GenBank/DDBJ databases">
        <title>Brevundimonas sp. LVF1 isolated from an oligotrophic pond in Goettingen, Germany.</title>
        <authorList>
            <person name="Friedrich I."/>
            <person name="Klassen A."/>
            <person name="Neubauer H."/>
            <person name="Schneider D."/>
            <person name="Hertel R."/>
            <person name="Daniel R."/>
        </authorList>
    </citation>
    <scope>NUCLEOTIDE SEQUENCE [LARGE SCALE GENOMIC DNA]</scope>
    <source>
        <strain evidence="2 3">LVF1</strain>
    </source>
</reference>
<sequence length="283" mass="30524">MMPLTKRRAADVLVFKASRLKAAFCAAGSAAMVYVSYASQNPVTTSGGSPVHPLAAWGFSVLFGSCLVAALLRLVFLPKLVVDQNGLRCEGGLRPVALSWNDVVRIDVLEIRGLAWLTVTGSAPRHGLFLQGWKLSAHEMKSRITQFRAGLGQAPSVNDCAAVIPNDESDERNRMRRQGMVTVVVAAVMAFLSFGDVRQVGVQQLPAGVDFQWAVAPNLWNMALAIVALAVSLVGFSRWFWPTGKRASPPLLTTATEWTVLSICMLALFCAAWMLFAGLAHPA</sequence>
<gene>
    <name evidence="2" type="ORF">IFE19_10295</name>
</gene>
<keyword evidence="1" id="KW-1133">Transmembrane helix</keyword>
<keyword evidence="1" id="KW-0472">Membrane</keyword>
<evidence type="ECO:0000313" key="3">
    <source>
        <dbReference type="Proteomes" id="UP000663942"/>
    </source>
</evidence>
<organism evidence="2 3">
    <name type="scientific">Brevundimonas pondensis</name>
    <dbReference type="NCBI Taxonomy" id="2774189"/>
    <lineage>
        <taxon>Bacteria</taxon>
        <taxon>Pseudomonadati</taxon>
        <taxon>Pseudomonadota</taxon>
        <taxon>Alphaproteobacteria</taxon>
        <taxon>Caulobacterales</taxon>
        <taxon>Caulobacteraceae</taxon>
        <taxon>Brevundimonas</taxon>
    </lineage>
</organism>